<keyword evidence="2" id="KW-1185">Reference proteome</keyword>
<evidence type="ECO:0000313" key="1">
    <source>
        <dbReference type="EMBL" id="KAE9397199.1"/>
    </source>
</evidence>
<accession>A0A6A4HFH2</accession>
<evidence type="ECO:0008006" key="3">
    <source>
        <dbReference type="Google" id="ProtNLM"/>
    </source>
</evidence>
<organism evidence="1 2">
    <name type="scientific">Gymnopus androsaceus JB14</name>
    <dbReference type="NCBI Taxonomy" id="1447944"/>
    <lineage>
        <taxon>Eukaryota</taxon>
        <taxon>Fungi</taxon>
        <taxon>Dikarya</taxon>
        <taxon>Basidiomycota</taxon>
        <taxon>Agaricomycotina</taxon>
        <taxon>Agaricomycetes</taxon>
        <taxon>Agaricomycetidae</taxon>
        <taxon>Agaricales</taxon>
        <taxon>Marasmiineae</taxon>
        <taxon>Omphalotaceae</taxon>
        <taxon>Gymnopus</taxon>
    </lineage>
</organism>
<gene>
    <name evidence="1" type="ORF">BT96DRAFT_996045</name>
</gene>
<evidence type="ECO:0000313" key="2">
    <source>
        <dbReference type="Proteomes" id="UP000799118"/>
    </source>
</evidence>
<name>A0A6A4HFH2_9AGAR</name>
<dbReference type="AlphaFoldDB" id="A0A6A4HFH2"/>
<dbReference type="Proteomes" id="UP000799118">
    <property type="component" value="Unassembled WGS sequence"/>
</dbReference>
<proteinExistence type="predicted"/>
<sequence>MPLCPILLLEIPLPLLPEQEQEQAQAPITCFQHKEWKVVSGSDGTLKVWDLRDINVSASFPGGPGLGAANANAAFGGGGGGV</sequence>
<protein>
    <recommendedName>
        <fullName evidence="3">WD40 repeat-like protein</fullName>
    </recommendedName>
</protein>
<reference evidence="1" key="1">
    <citation type="journal article" date="2019" name="Environ. Microbiol.">
        <title>Fungal ecological strategies reflected in gene transcription - a case study of two litter decomposers.</title>
        <authorList>
            <person name="Barbi F."/>
            <person name="Kohler A."/>
            <person name="Barry K."/>
            <person name="Baskaran P."/>
            <person name="Daum C."/>
            <person name="Fauchery L."/>
            <person name="Ihrmark K."/>
            <person name="Kuo A."/>
            <person name="LaButti K."/>
            <person name="Lipzen A."/>
            <person name="Morin E."/>
            <person name="Grigoriev I.V."/>
            <person name="Henrissat B."/>
            <person name="Lindahl B."/>
            <person name="Martin F."/>
        </authorList>
    </citation>
    <scope>NUCLEOTIDE SEQUENCE</scope>
    <source>
        <strain evidence="1">JB14</strain>
    </source>
</reference>
<dbReference type="EMBL" id="ML769501">
    <property type="protein sequence ID" value="KAE9397199.1"/>
    <property type="molecule type" value="Genomic_DNA"/>
</dbReference>